<dbReference type="RefSeq" id="XP_018062833.1">
    <property type="nucleotide sequence ID" value="XM_018218942.1"/>
</dbReference>
<dbReference type="Proteomes" id="UP000070700">
    <property type="component" value="Unassembled WGS sequence"/>
</dbReference>
<dbReference type="AlphaFoldDB" id="A0A132B7U7"/>
<protein>
    <submittedName>
        <fullName evidence="2">Uncharacterized protein</fullName>
    </submittedName>
</protein>
<feature type="region of interest" description="Disordered" evidence="1">
    <location>
        <begin position="34"/>
        <end position="69"/>
    </location>
</feature>
<dbReference type="EMBL" id="KQ947435">
    <property type="protein sequence ID" value="KUJ08478.1"/>
    <property type="molecule type" value="Genomic_DNA"/>
</dbReference>
<sequence length="549" mass="61374">MDITDKKQSAMKLVFITQVASVKKSKETSTIIRKHVMRDIGKSRRKQRRYPQTSLESPESISRLGRQQLSVPRETPVLPWVESQEENGPLLAQPEPPHQHDPAKSTGAGSYPDSQHRQPPNGIFVPADVERPAIDRTWTGRSDPFVKFPVEMNDRIRELIDLAFDDRYINIGPFRDACLPVGMLDEAAFHQVLSNALLNIASRRPTGAQTETYDAMNHHALAINSINERIKDVKTATSDGFIGAVAGFMCYHAYTGNLAACQTHMKGVEELIRLRGGVETLDSNKPVRLLLGWSDVGGSAIEDSQPRFPLPQKLLPEIDSFQPCQAISNQIDDILTIWSYRFPSHVTMLILIGDLLRFNNHLKREMERTDGRILSNGDFATGYLFPLLHRTLSLAGDAIIAAPDDLNVLQACRIGCTLYLAEIRRLFGICGVITSLQTQKLQHYLRSSIANWKGLGLLKLWCLAMGGMEAVGDLKGWYAEEIKREASLMGWATPRQLEMQMEGMLWFPKAHGPAFWVLCRGQGHVAVAPGTNSLHSGKWDAKWKPALQL</sequence>
<dbReference type="Pfam" id="PF11951">
    <property type="entry name" value="Fungal_trans_2"/>
    <property type="match status" value="1"/>
</dbReference>
<accession>A0A132B7U7</accession>
<gene>
    <name evidence="2" type="ORF">LY89DRAFT_724952</name>
</gene>
<reference evidence="2 3" key="1">
    <citation type="submission" date="2015-10" db="EMBL/GenBank/DDBJ databases">
        <title>Full genome of DAOMC 229536 Phialocephala scopiformis, a fungal endophyte of spruce producing the potent anti-insectan compound rugulosin.</title>
        <authorList>
            <consortium name="DOE Joint Genome Institute"/>
            <person name="Walker A.K."/>
            <person name="Frasz S.L."/>
            <person name="Seifert K.A."/>
            <person name="Miller J.D."/>
            <person name="Mondo S.J."/>
            <person name="Labutti K."/>
            <person name="Lipzen A."/>
            <person name="Dockter R."/>
            <person name="Kennedy M."/>
            <person name="Grigoriev I.V."/>
            <person name="Spatafora J.W."/>
        </authorList>
    </citation>
    <scope>NUCLEOTIDE SEQUENCE [LARGE SCALE GENOMIC DNA]</scope>
    <source>
        <strain evidence="2 3">CBS 120377</strain>
    </source>
</reference>
<proteinExistence type="predicted"/>
<dbReference type="InterPro" id="IPR021858">
    <property type="entry name" value="Fun_TF"/>
</dbReference>
<evidence type="ECO:0000313" key="2">
    <source>
        <dbReference type="EMBL" id="KUJ08478.1"/>
    </source>
</evidence>
<feature type="compositionally biased region" description="Polar residues" evidence="1">
    <location>
        <begin position="50"/>
        <end position="69"/>
    </location>
</feature>
<organism evidence="2 3">
    <name type="scientific">Mollisia scopiformis</name>
    <name type="common">Conifer needle endophyte fungus</name>
    <name type="synonym">Phialocephala scopiformis</name>
    <dbReference type="NCBI Taxonomy" id="149040"/>
    <lineage>
        <taxon>Eukaryota</taxon>
        <taxon>Fungi</taxon>
        <taxon>Dikarya</taxon>
        <taxon>Ascomycota</taxon>
        <taxon>Pezizomycotina</taxon>
        <taxon>Leotiomycetes</taxon>
        <taxon>Helotiales</taxon>
        <taxon>Mollisiaceae</taxon>
        <taxon>Mollisia</taxon>
    </lineage>
</organism>
<dbReference type="KEGG" id="psco:LY89DRAFT_724952"/>
<evidence type="ECO:0000256" key="1">
    <source>
        <dbReference type="SAM" id="MobiDB-lite"/>
    </source>
</evidence>
<dbReference type="GeneID" id="28828668"/>
<dbReference type="PANTHER" id="PTHR37540:SF5">
    <property type="entry name" value="TRANSCRIPTION FACTOR DOMAIN-CONTAINING PROTEIN"/>
    <property type="match status" value="1"/>
</dbReference>
<feature type="region of interest" description="Disordered" evidence="1">
    <location>
        <begin position="88"/>
        <end position="124"/>
    </location>
</feature>
<dbReference type="PANTHER" id="PTHR37540">
    <property type="entry name" value="TRANSCRIPTION FACTOR (ACR-2), PUTATIVE-RELATED-RELATED"/>
    <property type="match status" value="1"/>
</dbReference>
<name>A0A132B7U7_MOLSC</name>
<keyword evidence="3" id="KW-1185">Reference proteome</keyword>
<dbReference type="InParanoid" id="A0A132B7U7"/>
<evidence type="ECO:0000313" key="3">
    <source>
        <dbReference type="Proteomes" id="UP000070700"/>
    </source>
</evidence>
<dbReference type="OrthoDB" id="4159781at2759"/>
<dbReference type="STRING" id="149040.A0A132B7U7"/>